<name>A0A3M0I832_9ACTN</name>
<evidence type="ECO:0000313" key="6">
    <source>
        <dbReference type="Proteomes" id="UP000270471"/>
    </source>
</evidence>
<dbReference type="OrthoDB" id="9813987at2"/>
<dbReference type="InterPro" id="IPR036390">
    <property type="entry name" value="WH_DNA-bd_sf"/>
</dbReference>
<dbReference type="Gene3D" id="1.10.10.10">
    <property type="entry name" value="Winged helix-like DNA-binding domain superfamily/Winged helix DNA-binding domain"/>
    <property type="match status" value="1"/>
</dbReference>
<sequence length="127" mass="13879">MTKPDPRRPRRAQGALETQVLAALHEAGGPVTAGWVQDHLAADLAYTTVMTVLARLLAKDAVTRRREGRSFVWLPAADGAGLAALKMHKVLDGERDRRAVLASFVTALPEDDEQLLRELLDQVGDED</sequence>
<dbReference type="SUPFAM" id="SSF46785">
    <property type="entry name" value="Winged helix' DNA-binding domain"/>
    <property type="match status" value="1"/>
</dbReference>
<comment type="similarity">
    <text evidence="1">Belongs to the BlaI transcriptional regulatory family.</text>
</comment>
<evidence type="ECO:0000313" key="5">
    <source>
        <dbReference type="EMBL" id="RMB85387.1"/>
    </source>
</evidence>
<comment type="caution">
    <text evidence="5">The sequence shown here is derived from an EMBL/GenBank/DDBJ whole genome shotgun (WGS) entry which is preliminary data.</text>
</comment>
<dbReference type="EMBL" id="PENI01000007">
    <property type="protein sequence ID" value="RMB85387.1"/>
    <property type="molecule type" value="Genomic_DNA"/>
</dbReference>
<gene>
    <name evidence="5" type="ORF">CTZ28_14805</name>
</gene>
<keyword evidence="3" id="KW-0238">DNA-binding</keyword>
<protein>
    <submittedName>
        <fullName evidence="5">CopY family transcriptional regulator</fullName>
    </submittedName>
</protein>
<dbReference type="InterPro" id="IPR036388">
    <property type="entry name" value="WH-like_DNA-bd_sf"/>
</dbReference>
<evidence type="ECO:0000256" key="2">
    <source>
        <dbReference type="ARBA" id="ARBA00023015"/>
    </source>
</evidence>
<proteinExistence type="inferred from homology"/>
<evidence type="ECO:0000256" key="3">
    <source>
        <dbReference type="ARBA" id="ARBA00023125"/>
    </source>
</evidence>
<dbReference type="AlphaFoldDB" id="A0A3M0I832"/>
<keyword evidence="6" id="KW-1185">Reference proteome</keyword>
<accession>A0A3M0I832</accession>
<evidence type="ECO:0000256" key="1">
    <source>
        <dbReference type="ARBA" id="ARBA00011046"/>
    </source>
</evidence>
<evidence type="ECO:0000256" key="4">
    <source>
        <dbReference type="ARBA" id="ARBA00023163"/>
    </source>
</evidence>
<dbReference type="InterPro" id="IPR005650">
    <property type="entry name" value="BlaI_family"/>
</dbReference>
<reference evidence="5 6" key="1">
    <citation type="submission" date="2017-11" db="EMBL/GenBank/DDBJ databases">
        <title>Draft genome of actinobacteria isolated from guarana (Paullinia cupana (Mart.) Ducke.</title>
        <authorList>
            <person name="Siqueira K.A."/>
            <person name="Liotti R.G."/>
            <person name="Mendes T.A.O."/>
            <person name="Soares M.A."/>
        </authorList>
    </citation>
    <scope>NUCLEOTIDE SEQUENCE [LARGE SCALE GENOMIC DNA]</scope>
    <source>
        <strain evidence="5 6">193</strain>
    </source>
</reference>
<dbReference type="GO" id="GO:0003677">
    <property type="term" value="F:DNA binding"/>
    <property type="evidence" value="ECO:0007669"/>
    <property type="project" value="UniProtKB-KW"/>
</dbReference>
<organism evidence="5 6">
    <name type="scientific">Streptomyces shenzhenensis</name>
    <dbReference type="NCBI Taxonomy" id="943815"/>
    <lineage>
        <taxon>Bacteria</taxon>
        <taxon>Bacillati</taxon>
        <taxon>Actinomycetota</taxon>
        <taxon>Actinomycetes</taxon>
        <taxon>Kitasatosporales</taxon>
        <taxon>Streptomycetaceae</taxon>
        <taxon>Streptomyces</taxon>
    </lineage>
</organism>
<keyword evidence="4" id="KW-0804">Transcription</keyword>
<dbReference type="Pfam" id="PF03965">
    <property type="entry name" value="Penicillinase_R"/>
    <property type="match status" value="1"/>
</dbReference>
<dbReference type="Proteomes" id="UP000270471">
    <property type="component" value="Unassembled WGS sequence"/>
</dbReference>
<dbReference type="RefSeq" id="WP_121889828.1">
    <property type="nucleotide sequence ID" value="NZ_JBEXWZ010000206.1"/>
</dbReference>
<dbReference type="GO" id="GO:0045892">
    <property type="term" value="P:negative regulation of DNA-templated transcription"/>
    <property type="evidence" value="ECO:0007669"/>
    <property type="project" value="InterPro"/>
</dbReference>
<keyword evidence="2" id="KW-0805">Transcription regulation</keyword>